<name>A0A4Z1P514_9PEZI</name>
<evidence type="ECO:0000256" key="2">
    <source>
        <dbReference type="SAM" id="Phobius"/>
    </source>
</evidence>
<evidence type="ECO:0000313" key="3">
    <source>
        <dbReference type="EMBL" id="TID23065.1"/>
    </source>
</evidence>
<protein>
    <submittedName>
        <fullName evidence="3">Uncharacterized protein</fullName>
    </submittedName>
</protein>
<accession>A0A4Z1P514</accession>
<feature type="compositionally biased region" description="Polar residues" evidence="1">
    <location>
        <begin position="302"/>
        <end position="335"/>
    </location>
</feature>
<evidence type="ECO:0000313" key="4">
    <source>
        <dbReference type="Proteomes" id="UP000298493"/>
    </source>
</evidence>
<proteinExistence type="predicted"/>
<keyword evidence="2" id="KW-1133">Transmembrane helix</keyword>
<feature type="transmembrane region" description="Helical" evidence="2">
    <location>
        <begin position="182"/>
        <end position="204"/>
    </location>
</feature>
<feature type="region of interest" description="Disordered" evidence="1">
    <location>
        <begin position="273"/>
        <end position="339"/>
    </location>
</feature>
<sequence length="438" mass="47274">MPPSFKTIVGHALSQPAQASTAATNTVLHPTERLIAMTPGSDYILRLHVEGKQEEVKGTVLQDPEVIQVSPTESKDDASITSGEIPTSCSRASTRDSLRITKTLVVPAVTHKSAFGTVVVSTSQVRGTLRASVLVSRTMSILVSTSTVEGWTSRASVQQATRTPTPAPAIGRVNNLPIWTPFLYALVAFLAIAVWFSIIVYRINCRGDPPFRDRFSSLGRIFSRDEKMGGRNTQGNKVDDRKLHPILHNGRRGNFCTPCSMESHKYKRTNIKKATARSTSYPPPPPPSSSTINSSVSPPQTPRASSYSEFAPQAITTSSAYNTPTATPIQSSFPPTTLRHRSHIPASLIVEPTTNSATGVDLEDQTAMQTPSFSALRSRASGNLGAKGEGEGKGRKVARMGSSRWVEGIVEGVIDGVIRWTRDEGGERKAVGLPVSEW</sequence>
<keyword evidence="4" id="KW-1185">Reference proteome</keyword>
<feature type="region of interest" description="Disordered" evidence="1">
    <location>
        <begin position="226"/>
        <end position="249"/>
    </location>
</feature>
<keyword evidence="2" id="KW-0812">Transmembrane</keyword>
<feature type="compositionally biased region" description="Low complexity" evidence="1">
    <location>
        <begin position="289"/>
        <end position="298"/>
    </location>
</feature>
<gene>
    <name evidence="3" type="ORF">E6O75_ATG02239</name>
</gene>
<comment type="caution">
    <text evidence="3">The sequence shown here is derived from an EMBL/GenBank/DDBJ whole genome shotgun (WGS) entry which is preliminary data.</text>
</comment>
<evidence type="ECO:0000256" key="1">
    <source>
        <dbReference type="SAM" id="MobiDB-lite"/>
    </source>
</evidence>
<dbReference type="AlphaFoldDB" id="A0A4Z1P514"/>
<dbReference type="EMBL" id="SNSC02000007">
    <property type="protein sequence ID" value="TID23065.1"/>
    <property type="molecule type" value="Genomic_DNA"/>
</dbReference>
<keyword evidence="2" id="KW-0472">Membrane</keyword>
<dbReference type="Proteomes" id="UP000298493">
    <property type="component" value="Unassembled WGS sequence"/>
</dbReference>
<organism evidence="3 4">
    <name type="scientific">Venturia nashicola</name>
    <dbReference type="NCBI Taxonomy" id="86259"/>
    <lineage>
        <taxon>Eukaryota</taxon>
        <taxon>Fungi</taxon>
        <taxon>Dikarya</taxon>
        <taxon>Ascomycota</taxon>
        <taxon>Pezizomycotina</taxon>
        <taxon>Dothideomycetes</taxon>
        <taxon>Pleosporomycetidae</taxon>
        <taxon>Venturiales</taxon>
        <taxon>Venturiaceae</taxon>
        <taxon>Venturia</taxon>
    </lineage>
</organism>
<reference evidence="3 4" key="1">
    <citation type="submission" date="2019-04" db="EMBL/GenBank/DDBJ databases">
        <title>High contiguity whole genome sequence and gene annotation resource for two Venturia nashicola isolates.</title>
        <authorList>
            <person name="Prokchorchik M."/>
            <person name="Won K."/>
            <person name="Lee Y."/>
            <person name="Choi E.D."/>
            <person name="Segonzac C."/>
            <person name="Sohn K.H."/>
        </authorList>
    </citation>
    <scope>NUCLEOTIDE SEQUENCE [LARGE SCALE GENOMIC DNA]</scope>
    <source>
        <strain evidence="3 4">PRI2</strain>
    </source>
</reference>